<dbReference type="AlphaFoldDB" id="A0A5C6MIF8"/>
<accession>A0A5C6MIF8</accession>
<sequence length="81" mass="8541">MAGVASVPIVNNKDFRVMGGRLGGRTVLSLSRMGGRVIGGSSLSRDVQNSPGHFLQLFGEYSEVLPGQLEDIVSPASPSWP</sequence>
<gene>
    <name evidence="1" type="ORF">D4764_0104390</name>
</gene>
<keyword evidence="2" id="KW-1185">Reference proteome</keyword>
<protein>
    <submittedName>
        <fullName evidence="1">Uncharacterized protein</fullName>
    </submittedName>
</protein>
<proteinExistence type="predicted"/>
<organism evidence="1 2">
    <name type="scientific">Takifugu flavidus</name>
    <name type="common">sansaifugu</name>
    <dbReference type="NCBI Taxonomy" id="433684"/>
    <lineage>
        <taxon>Eukaryota</taxon>
        <taxon>Metazoa</taxon>
        <taxon>Chordata</taxon>
        <taxon>Craniata</taxon>
        <taxon>Vertebrata</taxon>
        <taxon>Euteleostomi</taxon>
        <taxon>Actinopterygii</taxon>
        <taxon>Neopterygii</taxon>
        <taxon>Teleostei</taxon>
        <taxon>Neoteleostei</taxon>
        <taxon>Acanthomorphata</taxon>
        <taxon>Eupercaria</taxon>
        <taxon>Tetraodontiformes</taxon>
        <taxon>Tetradontoidea</taxon>
        <taxon>Tetraodontidae</taxon>
        <taxon>Takifugu</taxon>
    </lineage>
</organism>
<reference evidence="1 2" key="1">
    <citation type="submission" date="2019-04" db="EMBL/GenBank/DDBJ databases">
        <title>Chromosome genome assembly for Takifugu flavidus.</title>
        <authorList>
            <person name="Xiao S."/>
        </authorList>
    </citation>
    <scope>NUCLEOTIDE SEQUENCE [LARGE SCALE GENOMIC DNA]</scope>
    <source>
        <strain evidence="1">HTHZ2018</strain>
        <tissue evidence="1">Muscle</tissue>
    </source>
</reference>
<comment type="caution">
    <text evidence="1">The sequence shown here is derived from an EMBL/GenBank/DDBJ whole genome shotgun (WGS) entry which is preliminary data.</text>
</comment>
<dbReference type="Proteomes" id="UP000324091">
    <property type="component" value="Unassembled WGS sequence"/>
</dbReference>
<evidence type="ECO:0000313" key="1">
    <source>
        <dbReference type="EMBL" id="TWW54315.1"/>
    </source>
</evidence>
<name>A0A5C6MIF8_9TELE</name>
<dbReference type="EMBL" id="RHFK02000297">
    <property type="protein sequence ID" value="TWW54315.1"/>
    <property type="molecule type" value="Genomic_DNA"/>
</dbReference>
<evidence type="ECO:0000313" key="2">
    <source>
        <dbReference type="Proteomes" id="UP000324091"/>
    </source>
</evidence>